<evidence type="ECO:0000313" key="2">
    <source>
        <dbReference type="EMBL" id="XCO75727.1"/>
    </source>
</evidence>
<dbReference type="RefSeq" id="WP_363798883.1">
    <property type="nucleotide sequence ID" value="NZ_CP159925.1"/>
</dbReference>
<dbReference type="GO" id="GO:0016780">
    <property type="term" value="F:phosphotransferase activity, for other substituted phosphate groups"/>
    <property type="evidence" value="ECO:0007669"/>
    <property type="project" value="InterPro"/>
</dbReference>
<evidence type="ECO:0000256" key="1">
    <source>
        <dbReference type="SAM" id="Phobius"/>
    </source>
</evidence>
<organism evidence="2">
    <name type="scientific">Lysobacter firmicutimachus</name>
    <dbReference type="NCBI Taxonomy" id="1792846"/>
    <lineage>
        <taxon>Bacteria</taxon>
        <taxon>Pseudomonadati</taxon>
        <taxon>Pseudomonadota</taxon>
        <taxon>Gammaproteobacteria</taxon>
        <taxon>Lysobacterales</taxon>
        <taxon>Lysobacteraceae</taxon>
        <taxon>Lysobacter</taxon>
    </lineage>
</organism>
<name>A0AAU8MRI4_9GAMM</name>
<proteinExistence type="predicted"/>
<keyword evidence="1" id="KW-0472">Membrane</keyword>
<dbReference type="GO" id="GO:0016020">
    <property type="term" value="C:membrane"/>
    <property type="evidence" value="ECO:0007669"/>
    <property type="project" value="InterPro"/>
</dbReference>
<feature type="transmembrane region" description="Helical" evidence="1">
    <location>
        <begin position="120"/>
        <end position="141"/>
    </location>
</feature>
<gene>
    <name evidence="2" type="ORF">ABU614_02750</name>
</gene>
<dbReference type="EMBL" id="CP159925">
    <property type="protein sequence ID" value="XCO75727.1"/>
    <property type="molecule type" value="Genomic_DNA"/>
</dbReference>
<reference evidence="2" key="1">
    <citation type="submission" date="2024-06" db="EMBL/GenBank/DDBJ databases">
        <authorList>
            <person name="Li S."/>
        </authorList>
    </citation>
    <scope>NUCLEOTIDE SEQUENCE</scope>
    <source>
        <strain evidence="2">SR10</strain>
    </source>
</reference>
<keyword evidence="1" id="KW-0812">Transmembrane</keyword>
<dbReference type="EC" id="2.7.8.-" evidence="2"/>
<keyword evidence="1" id="KW-1133">Transmembrane helix</keyword>
<dbReference type="Pfam" id="PF01066">
    <property type="entry name" value="CDP-OH_P_transf"/>
    <property type="match status" value="1"/>
</dbReference>
<dbReference type="InterPro" id="IPR043130">
    <property type="entry name" value="CDP-OH_PTrfase_TM_dom"/>
</dbReference>
<dbReference type="Gene3D" id="1.20.120.1760">
    <property type="match status" value="1"/>
</dbReference>
<protein>
    <submittedName>
        <fullName evidence="2">CDP-alcohol phosphatidyltransferase family protein</fullName>
        <ecNumber evidence="2">2.7.8.-</ecNumber>
    </submittedName>
</protein>
<accession>A0AAU8MRI4</accession>
<dbReference type="InterPro" id="IPR000462">
    <property type="entry name" value="CDP-OH_P_trans"/>
</dbReference>
<keyword evidence="2" id="KW-0808">Transferase</keyword>
<dbReference type="GO" id="GO:0008654">
    <property type="term" value="P:phospholipid biosynthetic process"/>
    <property type="evidence" value="ECO:0007669"/>
    <property type="project" value="InterPro"/>
</dbReference>
<sequence>MASIYALKGRFQALLRPLVRRLHAFGATANQVTVAAALVSLAVAAAVGGGATTRPALFLLLPGWMFLRMAMNAIDGMLAREFGQQSRLGAYLNELADVIADSALYLSLFAVPGLMTAPMIAFVVLAALTEYAGVLGPMIGAPRRYDGPMGKSDRAFAVGLLGVLLAAGWIGAATVNAALVLLSALCAWTVVRRVRAGLRHHAAQDAVAERQGERP</sequence>
<feature type="transmembrane region" description="Helical" evidence="1">
    <location>
        <begin position="153"/>
        <end position="171"/>
    </location>
</feature>
<dbReference type="AlphaFoldDB" id="A0AAU8MRI4"/>